<keyword evidence="7" id="KW-0812">Transmembrane</keyword>
<dbReference type="GO" id="GO:0006935">
    <property type="term" value="P:chemotaxis"/>
    <property type="evidence" value="ECO:0007669"/>
    <property type="project" value="UniProtKB-KW"/>
</dbReference>
<evidence type="ECO:0000256" key="4">
    <source>
        <dbReference type="PROSITE-ProRule" id="PRU00284"/>
    </source>
</evidence>
<evidence type="ECO:0000256" key="3">
    <source>
        <dbReference type="ARBA" id="ARBA00029447"/>
    </source>
</evidence>
<accession>A0A4Y8RE98</accession>
<evidence type="ECO:0000259" key="9">
    <source>
        <dbReference type="PROSITE" id="PS50885"/>
    </source>
</evidence>
<feature type="transmembrane region" description="Helical" evidence="7">
    <location>
        <begin position="310"/>
        <end position="329"/>
    </location>
</feature>
<organism evidence="10 11">
    <name type="scientific">Jiella endophytica</name>
    <dbReference type="NCBI Taxonomy" id="2558362"/>
    <lineage>
        <taxon>Bacteria</taxon>
        <taxon>Pseudomonadati</taxon>
        <taxon>Pseudomonadota</taxon>
        <taxon>Alphaproteobacteria</taxon>
        <taxon>Hyphomicrobiales</taxon>
        <taxon>Aurantimonadaceae</taxon>
        <taxon>Jiella</taxon>
    </lineage>
</organism>
<keyword evidence="4" id="KW-0807">Transducer</keyword>
<feature type="domain" description="HAMP" evidence="9">
    <location>
        <begin position="412"/>
        <end position="464"/>
    </location>
</feature>
<evidence type="ECO:0000256" key="5">
    <source>
        <dbReference type="SAM" id="Coils"/>
    </source>
</evidence>
<dbReference type="CDD" id="cd11386">
    <property type="entry name" value="MCP_signal"/>
    <property type="match status" value="1"/>
</dbReference>
<dbReference type="RefSeq" id="WP_134763602.1">
    <property type="nucleotide sequence ID" value="NZ_SOZD01000006.1"/>
</dbReference>
<dbReference type="PROSITE" id="PS50885">
    <property type="entry name" value="HAMP"/>
    <property type="match status" value="2"/>
</dbReference>
<evidence type="ECO:0000259" key="8">
    <source>
        <dbReference type="PROSITE" id="PS50111"/>
    </source>
</evidence>
<comment type="similarity">
    <text evidence="3">Belongs to the methyl-accepting chemotaxis (MCP) protein family.</text>
</comment>
<dbReference type="Proteomes" id="UP000298179">
    <property type="component" value="Unassembled WGS sequence"/>
</dbReference>
<name>A0A4Y8RE98_9HYPH</name>
<dbReference type="SUPFAM" id="SSF158472">
    <property type="entry name" value="HAMP domain-like"/>
    <property type="match status" value="1"/>
</dbReference>
<proteinExistence type="inferred from homology"/>
<feature type="region of interest" description="Disordered" evidence="6">
    <location>
        <begin position="392"/>
        <end position="413"/>
    </location>
</feature>
<keyword evidence="11" id="KW-1185">Reference proteome</keyword>
<dbReference type="SMART" id="SM00283">
    <property type="entry name" value="MA"/>
    <property type="match status" value="1"/>
</dbReference>
<dbReference type="Gene3D" id="1.10.287.950">
    <property type="entry name" value="Methyl-accepting chemotaxis protein"/>
    <property type="match status" value="1"/>
</dbReference>
<evidence type="ECO:0000256" key="2">
    <source>
        <dbReference type="ARBA" id="ARBA00022500"/>
    </source>
</evidence>
<dbReference type="PANTHER" id="PTHR43531:SF11">
    <property type="entry name" value="METHYL-ACCEPTING CHEMOTAXIS PROTEIN 3"/>
    <property type="match status" value="1"/>
</dbReference>
<sequence length="729" mass="75864">MNLKSLSAKLLFFAGGTVATIVVAAVAFSAIETKSRVEASVNDEARAEARNVAASVSAEIGLAVAAGRSMIAMIGAGHEAGNRDGAAVIAELKAVATSNDGVFGAWMAEAPKGFDGTAAKDRPGANGAGVFTPYWTKSPDGKLEFSTFDAKYDAPWYALAATSGKAAITEPYMASEVKVLMSSTAFPVRSGGRLIGVGGVDFSLDGLTKMLNGLTPFEGGRAYLVSGGGNWLVAGDGGQLTKPYDETGTDALKAALASGEPAVISAIEDGAYERIVYPFTLPGLDTRWAVLLDVPSAAFTTPVYAEVSKFLIVGGILLLAVLGAMMLATRQVITRPLARLSAAVERLAGGNYDSPVAGTDRKDELGAFAGALEGFRHQLKSGVAAELAADNERSKAERLREEGESERRRTGETQARVVASLGEGLARLAAGDLVTPLEGEFDGPYRKLKADYDAALDRLRSTMQSVSQSVASIETGTQEIGAATQDMTHRLEGQAASIEQSVAALGEITGQVGENADFAAAAAGTVRSAREDAERADLIVRQVIEAMRNIAGSSEKIEAIISVINEISFQTNLLALNAGVEAARAGEAGKGFAVVAREVRELSQRSSAAAEEIKTLIADSASNVEKGVSYVDNAAEALRRIAAKVLDIDGKVERIALGSKSQATGIGEVNVAVGQMDQMTQQNAAMIEETNAATQELTIQADALKRLVGYFTIAIRTSGTSAPVTRRAA</sequence>
<evidence type="ECO:0000256" key="7">
    <source>
        <dbReference type="SAM" id="Phobius"/>
    </source>
</evidence>
<feature type="compositionally biased region" description="Basic and acidic residues" evidence="6">
    <location>
        <begin position="392"/>
        <end position="411"/>
    </location>
</feature>
<feature type="domain" description="Methyl-accepting transducer" evidence="8">
    <location>
        <begin position="469"/>
        <end position="698"/>
    </location>
</feature>
<dbReference type="Pfam" id="PF22673">
    <property type="entry name" value="MCP-like_PDC_1"/>
    <property type="match status" value="1"/>
</dbReference>
<dbReference type="InterPro" id="IPR003660">
    <property type="entry name" value="HAMP_dom"/>
</dbReference>
<comment type="caution">
    <text evidence="10">The sequence shown here is derived from an EMBL/GenBank/DDBJ whole genome shotgun (WGS) entry which is preliminary data.</text>
</comment>
<dbReference type="CDD" id="cd06225">
    <property type="entry name" value="HAMP"/>
    <property type="match status" value="1"/>
</dbReference>
<dbReference type="Gene3D" id="6.10.340.10">
    <property type="match status" value="1"/>
</dbReference>
<dbReference type="FunFam" id="1.10.287.950:FF:000001">
    <property type="entry name" value="Methyl-accepting chemotaxis sensory transducer"/>
    <property type="match status" value="1"/>
</dbReference>
<evidence type="ECO:0000313" key="10">
    <source>
        <dbReference type="EMBL" id="TFF19921.1"/>
    </source>
</evidence>
<dbReference type="Gene3D" id="3.30.450.20">
    <property type="entry name" value="PAS domain"/>
    <property type="match status" value="2"/>
</dbReference>
<comment type="subcellular location">
    <subcellularLocation>
        <location evidence="1">Membrane</location>
    </subcellularLocation>
</comment>
<dbReference type="PANTHER" id="PTHR43531">
    <property type="entry name" value="PROTEIN ICFG"/>
    <property type="match status" value="1"/>
</dbReference>
<dbReference type="Pfam" id="PF00672">
    <property type="entry name" value="HAMP"/>
    <property type="match status" value="1"/>
</dbReference>
<dbReference type="InterPro" id="IPR051310">
    <property type="entry name" value="MCP_chemotaxis"/>
</dbReference>
<dbReference type="AlphaFoldDB" id="A0A4Y8RE98"/>
<evidence type="ECO:0000256" key="6">
    <source>
        <dbReference type="SAM" id="MobiDB-lite"/>
    </source>
</evidence>
<feature type="coiled-coil region" evidence="5">
    <location>
        <begin position="676"/>
        <end position="707"/>
    </location>
</feature>
<protein>
    <submittedName>
        <fullName evidence="10">Methyl-accepting chemotaxis protein</fullName>
    </submittedName>
</protein>
<evidence type="ECO:0000256" key="1">
    <source>
        <dbReference type="ARBA" id="ARBA00004370"/>
    </source>
</evidence>
<dbReference type="InterPro" id="IPR004089">
    <property type="entry name" value="MCPsignal_dom"/>
</dbReference>
<dbReference type="GO" id="GO:0007165">
    <property type="term" value="P:signal transduction"/>
    <property type="evidence" value="ECO:0007669"/>
    <property type="project" value="UniProtKB-KW"/>
</dbReference>
<dbReference type="SMART" id="SM00304">
    <property type="entry name" value="HAMP"/>
    <property type="match status" value="2"/>
</dbReference>
<evidence type="ECO:0000313" key="11">
    <source>
        <dbReference type="Proteomes" id="UP000298179"/>
    </source>
</evidence>
<dbReference type="SUPFAM" id="SSF58104">
    <property type="entry name" value="Methyl-accepting chemotaxis protein (MCP) signaling domain"/>
    <property type="match status" value="1"/>
</dbReference>
<keyword evidence="7" id="KW-1133">Transmembrane helix</keyword>
<dbReference type="GO" id="GO:0016020">
    <property type="term" value="C:membrane"/>
    <property type="evidence" value="ECO:0007669"/>
    <property type="project" value="UniProtKB-SubCell"/>
</dbReference>
<dbReference type="CDD" id="cd12913">
    <property type="entry name" value="PDC1_MCP_like"/>
    <property type="match status" value="1"/>
</dbReference>
<keyword evidence="2" id="KW-0145">Chemotaxis</keyword>
<keyword evidence="5" id="KW-0175">Coiled coil</keyword>
<keyword evidence="7" id="KW-0472">Membrane</keyword>
<dbReference type="OrthoDB" id="1776073at2"/>
<dbReference type="Pfam" id="PF00015">
    <property type="entry name" value="MCPsignal"/>
    <property type="match status" value="1"/>
</dbReference>
<dbReference type="EMBL" id="SOZD01000006">
    <property type="protein sequence ID" value="TFF19921.1"/>
    <property type="molecule type" value="Genomic_DNA"/>
</dbReference>
<reference evidence="10 11" key="1">
    <citation type="submission" date="2019-03" db="EMBL/GenBank/DDBJ databases">
        <title>Jiella endophytica sp. nov., a novel endophytic bacterium isolated from root of Ficus microcarpa Linn. f.</title>
        <authorList>
            <person name="Tuo L."/>
        </authorList>
    </citation>
    <scope>NUCLEOTIDE SEQUENCE [LARGE SCALE GENOMIC DNA]</scope>
    <source>
        <strain evidence="10 11">CBS5Q-3</strain>
    </source>
</reference>
<gene>
    <name evidence="10" type="ORF">E3C22_19895</name>
</gene>
<dbReference type="PROSITE" id="PS50111">
    <property type="entry name" value="CHEMOTAXIS_TRANSDUC_2"/>
    <property type="match status" value="1"/>
</dbReference>
<feature type="domain" description="HAMP" evidence="9">
    <location>
        <begin position="331"/>
        <end position="384"/>
    </location>
</feature>